<dbReference type="EMBL" id="LFJN01000015">
    <property type="protein sequence ID" value="KPI39214.1"/>
    <property type="molecule type" value="Genomic_DNA"/>
</dbReference>
<protein>
    <submittedName>
        <fullName evidence="2">Uncharacterized protein</fullName>
    </submittedName>
</protein>
<dbReference type="GeneID" id="28737134"/>
<name>A0A0N1HNQ6_9EURO</name>
<dbReference type="Proteomes" id="UP000038010">
    <property type="component" value="Unassembled WGS sequence"/>
</dbReference>
<evidence type="ECO:0000256" key="1">
    <source>
        <dbReference type="SAM" id="MobiDB-lite"/>
    </source>
</evidence>
<dbReference type="AlphaFoldDB" id="A0A0N1HNQ6"/>
<organism evidence="2 3">
    <name type="scientific">Cyphellophora attinorum</name>
    <dbReference type="NCBI Taxonomy" id="1664694"/>
    <lineage>
        <taxon>Eukaryota</taxon>
        <taxon>Fungi</taxon>
        <taxon>Dikarya</taxon>
        <taxon>Ascomycota</taxon>
        <taxon>Pezizomycotina</taxon>
        <taxon>Eurotiomycetes</taxon>
        <taxon>Chaetothyriomycetidae</taxon>
        <taxon>Chaetothyriales</taxon>
        <taxon>Cyphellophoraceae</taxon>
        <taxon>Cyphellophora</taxon>
    </lineage>
</organism>
<dbReference type="VEuPathDB" id="FungiDB:AB675_5071"/>
<feature type="region of interest" description="Disordered" evidence="1">
    <location>
        <begin position="60"/>
        <end position="118"/>
    </location>
</feature>
<comment type="caution">
    <text evidence="2">The sequence shown here is derived from an EMBL/GenBank/DDBJ whole genome shotgun (WGS) entry which is preliminary data.</text>
</comment>
<reference evidence="2 3" key="1">
    <citation type="submission" date="2015-06" db="EMBL/GenBank/DDBJ databases">
        <title>Draft genome of the ant-associated black yeast Phialophora attae CBS 131958.</title>
        <authorList>
            <person name="Moreno L.F."/>
            <person name="Stielow B.J."/>
            <person name="de Hoog S."/>
            <person name="Vicente V.A."/>
            <person name="Weiss V.A."/>
            <person name="de Vries M."/>
            <person name="Cruz L.M."/>
            <person name="Souza E.M."/>
        </authorList>
    </citation>
    <scope>NUCLEOTIDE SEQUENCE [LARGE SCALE GENOMIC DNA]</scope>
    <source>
        <strain evidence="2 3">CBS 131958</strain>
    </source>
</reference>
<dbReference type="RefSeq" id="XP_017999177.1">
    <property type="nucleotide sequence ID" value="XM_018145254.1"/>
</dbReference>
<sequence>MAPALGSDDDLKLLYAMYSLSSGKPRQADIAKAMDLKNTTAGYRVSVIMEKCKEKFGEIGEDGKFSGGGLPDAAPATPAKSKRKRDPKSAGKAASKKAKVEEDAVEGEESDVAARSEKTAAAISYEEAVKAEPEA</sequence>
<gene>
    <name evidence="2" type="ORF">AB675_5071</name>
</gene>
<evidence type="ECO:0000313" key="3">
    <source>
        <dbReference type="Proteomes" id="UP000038010"/>
    </source>
</evidence>
<keyword evidence="3" id="KW-1185">Reference proteome</keyword>
<evidence type="ECO:0000313" key="2">
    <source>
        <dbReference type="EMBL" id="KPI39214.1"/>
    </source>
</evidence>
<proteinExistence type="predicted"/>
<dbReference type="OrthoDB" id="10615214at2759"/>
<accession>A0A0N1HNQ6</accession>